<feature type="transmembrane region" description="Helical" evidence="8">
    <location>
        <begin position="346"/>
        <end position="366"/>
    </location>
</feature>
<feature type="domain" description="Major facilitator superfamily (MFS) profile" evidence="9">
    <location>
        <begin position="11"/>
        <end position="395"/>
    </location>
</feature>
<dbReference type="NCBIfam" id="TIGR00710">
    <property type="entry name" value="efflux_Bcr_CflA"/>
    <property type="match status" value="1"/>
</dbReference>
<evidence type="ECO:0000256" key="5">
    <source>
        <dbReference type="ARBA" id="ARBA00022692"/>
    </source>
</evidence>
<dbReference type="InterPro" id="IPR004812">
    <property type="entry name" value="Efflux_drug-R_Bcr/CmlA"/>
</dbReference>
<feature type="transmembrane region" description="Helical" evidence="8">
    <location>
        <begin position="12"/>
        <end position="30"/>
    </location>
</feature>
<keyword evidence="3 8" id="KW-0813">Transport</keyword>
<evidence type="ECO:0000256" key="2">
    <source>
        <dbReference type="ARBA" id="ARBA00006236"/>
    </source>
</evidence>
<evidence type="ECO:0000256" key="4">
    <source>
        <dbReference type="ARBA" id="ARBA00022475"/>
    </source>
</evidence>
<evidence type="ECO:0000256" key="8">
    <source>
        <dbReference type="RuleBase" id="RU365088"/>
    </source>
</evidence>
<evidence type="ECO:0000256" key="6">
    <source>
        <dbReference type="ARBA" id="ARBA00022989"/>
    </source>
</evidence>
<comment type="similarity">
    <text evidence="2 8">Belongs to the major facilitator superfamily. Bcr/CmlA family.</text>
</comment>
<evidence type="ECO:0000259" key="9">
    <source>
        <dbReference type="PROSITE" id="PS50850"/>
    </source>
</evidence>
<evidence type="ECO:0000256" key="1">
    <source>
        <dbReference type="ARBA" id="ARBA00004651"/>
    </source>
</evidence>
<dbReference type="RefSeq" id="WP_167954828.1">
    <property type="nucleotide sequence ID" value="NZ_JAATJE010000002.1"/>
</dbReference>
<proteinExistence type="inferred from homology"/>
<keyword evidence="5 8" id="KW-0812">Transmembrane</keyword>
<comment type="caution">
    <text evidence="10">The sequence shown here is derived from an EMBL/GenBank/DDBJ whole genome shotgun (WGS) entry which is preliminary data.</text>
</comment>
<feature type="transmembrane region" description="Helical" evidence="8">
    <location>
        <begin position="217"/>
        <end position="238"/>
    </location>
</feature>
<dbReference type="InterPro" id="IPR020846">
    <property type="entry name" value="MFS_dom"/>
</dbReference>
<dbReference type="Proteomes" id="UP000734218">
    <property type="component" value="Unassembled WGS sequence"/>
</dbReference>
<feature type="transmembrane region" description="Helical" evidence="8">
    <location>
        <begin position="250"/>
        <end position="268"/>
    </location>
</feature>
<feature type="transmembrane region" description="Helical" evidence="8">
    <location>
        <begin position="50"/>
        <end position="66"/>
    </location>
</feature>
<organism evidence="10 11">
    <name type="scientific">Sphingomonas jejuensis</name>
    <dbReference type="NCBI Taxonomy" id="904715"/>
    <lineage>
        <taxon>Bacteria</taxon>
        <taxon>Pseudomonadati</taxon>
        <taxon>Pseudomonadota</taxon>
        <taxon>Alphaproteobacteria</taxon>
        <taxon>Sphingomonadales</taxon>
        <taxon>Sphingomonadaceae</taxon>
        <taxon>Sphingomonas</taxon>
    </lineage>
</organism>
<name>A0ABX0XPR2_9SPHN</name>
<evidence type="ECO:0000313" key="11">
    <source>
        <dbReference type="Proteomes" id="UP000734218"/>
    </source>
</evidence>
<keyword evidence="4" id="KW-1003">Cell membrane</keyword>
<keyword evidence="8" id="KW-0997">Cell inner membrane</keyword>
<reference evidence="10 11" key="1">
    <citation type="submission" date="2020-03" db="EMBL/GenBank/DDBJ databases">
        <title>Genomic Encyclopedia of Type Strains, Phase IV (KMG-IV): sequencing the most valuable type-strain genomes for metagenomic binning, comparative biology and taxonomic classification.</title>
        <authorList>
            <person name="Goeker M."/>
        </authorList>
    </citation>
    <scope>NUCLEOTIDE SEQUENCE [LARGE SCALE GENOMIC DNA]</scope>
    <source>
        <strain evidence="10 11">DSM 27651</strain>
    </source>
</reference>
<dbReference type="EMBL" id="JAATJE010000002">
    <property type="protein sequence ID" value="NJC34655.1"/>
    <property type="molecule type" value="Genomic_DNA"/>
</dbReference>
<comment type="subcellular location">
    <subcellularLocation>
        <location evidence="8">Cell inner membrane</location>
        <topology evidence="8">Multi-pass membrane protein</topology>
    </subcellularLocation>
    <subcellularLocation>
        <location evidence="1">Cell membrane</location>
        <topology evidence="1">Multi-pass membrane protein</topology>
    </subcellularLocation>
</comment>
<feature type="transmembrane region" description="Helical" evidence="8">
    <location>
        <begin position="307"/>
        <end position="325"/>
    </location>
</feature>
<dbReference type="SUPFAM" id="SSF103473">
    <property type="entry name" value="MFS general substrate transporter"/>
    <property type="match status" value="1"/>
</dbReference>
<accession>A0ABX0XPR2</accession>
<evidence type="ECO:0000256" key="3">
    <source>
        <dbReference type="ARBA" id="ARBA00022448"/>
    </source>
</evidence>
<dbReference type="CDD" id="cd17320">
    <property type="entry name" value="MFS_MdfA_MDR_like"/>
    <property type="match status" value="1"/>
</dbReference>
<dbReference type="InterPro" id="IPR011701">
    <property type="entry name" value="MFS"/>
</dbReference>
<comment type="caution">
    <text evidence="8">Lacks conserved residue(s) required for the propagation of feature annotation.</text>
</comment>
<dbReference type="PROSITE" id="PS50850">
    <property type="entry name" value="MFS"/>
    <property type="match status" value="1"/>
</dbReference>
<feature type="transmembrane region" description="Helical" evidence="8">
    <location>
        <begin position="136"/>
        <end position="154"/>
    </location>
</feature>
<dbReference type="Gene3D" id="1.20.1720.10">
    <property type="entry name" value="Multidrug resistance protein D"/>
    <property type="match status" value="1"/>
</dbReference>
<feature type="transmembrane region" description="Helical" evidence="8">
    <location>
        <begin position="372"/>
        <end position="390"/>
    </location>
</feature>
<protein>
    <recommendedName>
        <fullName evidence="8">Bcr/CflA family efflux transporter</fullName>
    </recommendedName>
</protein>
<feature type="transmembrane region" description="Helical" evidence="8">
    <location>
        <begin position="166"/>
        <end position="186"/>
    </location>
</feature>
<sequence>MGHDRIGFTEFVALIAALMAMTALSIDSMLPALPAIGESLQVVADNDRQWVIASFLIGFGLGQIVHGPLSDRFGRKPVLLTSLGFTILFNIAAAVAGSFTLLVAARLLSGVAVASSRVLTVSIVRDRYSGRQMARVMSLAFIVFMAAPILAPIFGQLVLTVAPWRAIFAALATAAAMLLMWAAWRLPETLPAENRRPLSIAALIQGFRGTLSDRMSVGYTAAFALLLAALYGFINSIQQVVTDVYGRADLLIPVFAAVGTAMAVASWFNARLVLRLGTRFISHWALIGFITFAAVHLLLALTGRETVVLFVAVQAAMMACFGLTGSNFGAMAMENMGRMAGMASSVQGFIGSTAGAVMGLLIGQAFDGTAVPLYLGFLVAGLGSLLLTFITERGTLFRRGVPEAAE</sequence>
<dbReference type="PANTHER" id="PTHR23502:SF132">
    <property type="entry name" value="POLYAMINE TRANSPORTER 2-RELATED"/>
    <property type="match status" value="1"/>
</dbReference>
<keyword evidence="6 8" id="KW-1133">Transmembrane helix</keyword>
<evidence type="ECO:0000313" key="10">
    <source>
        <dbReference type="EMBL" id="NJC34655.1"/>
    </source>
</evidence>
<keyword evidence="11" id="KW-1185">Reference proteome</keyword>
<feature type="transmembrane region" description="Helical" evidence="8">
    <location>
        <begin position="280"/>
        <end position="301"/>
    </location>
</feature>
<gene>
    <name evidence="10" type="ORF">GGR88_002169</name>
</gene>
<keyword evidence="7 8" id="KW-0472">Membrane</keyword>
<dbReference type="PANTHER" id="PTHR23502">
    <property type="entry name" value="MAJOR FACILITATOR SUPERFAMILY"/>
    <property type="match status" value="1"/>
</dbReference>
<dbReference type="InterPro" id="IPR036259">
    <property type="entry name" value="MFS_trans_sf"/>
</dbReference>
<evidence type="ECO:0000256" key="7">
    <source>
        <dbReference type="ARBA" id="ARBA00023136"/>
    </source>
</evidence>
<feature type="transmembrane region" description="Helical" evidence="8">
    <location>
        <begin position="78"/>
        <end position="97"/>
    </location>
</feature>
<dbReference type="Pfam" id="PF07690">
    <property type="entry name" value="MFS_1"/>
    <property type="match status" value="1"/>
</dbReference>